<feature type="transmembrane region" description="Helical" evidence="8">
    <location>
        <begin position="281"/>
        <end position="305"/>
    </location>
</feature>
<evidence type="ECO:0000256" key="8">
    <source>
        <dbReference type="SAM" id="Phobius"/>
    </source>
</evidence>
<dbReference type="PROSITE" id="PS00217">
    <property type="entry name" value="SUGAR_TRANSPORT_2"/>
    <property type="match status" value="1"/>
</dbReference>
<dbReference type="InterPro" id="IPR005828">
    <property type="entry name" value="MFS_sugar_transport-like"/>
</dbReference>
<feature type="transmembrane region" description="Helical" evidence="8">
    <location>
        <begin position="447"/>
        <end position="465"/>
    </location>
</feature>
<keyword evidence="4 8" id="KW-0812">Transmembrane</keyword>
<reference evidence="10" key="1">
    <citation type="journal article" date="2020" name="Stud. Mycol.">
        <title>101 Dothideomycetes genomes: a test case for predicting lifestyles and emergence of pathogens.</title>
        <authorList>
            <person name="Haridas S."/>
            <person name="Albert R."/>
            <person name="Binder M."/>
            <person name="Bloem J."/>
            <person name="Labutti K."/>
            <person name="Salamov A."/>
            <person name="Andreopoulos B."/>
            <person name="Baker S."/>
            <person name="Barry K."/>
            <person name="Bills G."/>
            <person name="Bluhm B."/>
            <person name="Cannon C."/>
            <person name="Castanera R."/>
            <person name="Culley D."/>
            <person name="Daum C."/>
            <person name="Ezra D."/>
            <person name="Gonzalez J."/>
            <person name="Henrissat B."/>
            <person name="Kuo A."/>
            <person name="Liang C."/>
            <person name="Lipzen A."/>
            <person name="Lutzoni F."/>
            <person name="Magnuson J."/>
            <person name="Mondo S."/>
            <person name="Nolan M."/>
            <person name="Ohm R."/>
            <person name="Pangilinan J."/>
            <person name="Park H.-J."/>
            <person name="Ramirez L."/>
            <person name="Alfaro M."/>
            <person name="Sun H."/>
            <person name="Tritt A."/>
            <person name="Yoshinaga Y."/>
            <person name="Zwiers L.-H."/>
            <person name="Turgeon B."/>
            <person name="Goodwin S."/>
            <person name="Spatafora J."/>
            <person name="Crous P."/>
            <person name="Grigoriev I."/>
        </authorList>
    </citation>
    <scope>NUCLEOTIDE SEQUENCE</scope>
    <source>
        <strain evidence="10">CBS 119925</strain>
    </source>
</reference>
<feature type="transmembrane region" description="Helical" evidence="8">
    <location>
        <begin position="317"/>
        <end position="336"/>
    </location>
</feature>
<dbReference type="AlphaFoldDB" id="A0A6A6VNY2"/>
<dbReference type="Proteomes" id="UP000799440">
    <property type="component" value="Unassembled WGS sequence"/>
</dbReference>
<dbReference type="PROSITE" id="PS50850">
    <property type="entry name" value="MFS"/>
    <property type="match status" value="1"/>
</dbReference>
<dbReference type="PANTHER" id="PTHR48022:SF10">
    <property type="entry name" value="MAJOR FACILITATOR SUPERFAMILY (MFS) PROFILE DOMAIN-CONTAINING PROTEIN"/>
    <property type="match status" value="1"/>
</dbReference>
<protein>
    <submittedName>
        <fullName evidence="10">Maltose permease MAL61</fullName>
    </submittedName>
</protein>
<feature type="transmembrane region" description="Helical" evidence="8">
    <location>
        <begin position="161"/>
        <end position="181"/>
    </location>
</feature>
<feature type="transmembrane region" description="Helical" evidence="8">
    <location>
        <begin position="103"/>
        <end position="120"/>
    </location>
</feature>
<evidence type="ECO:0000256" key="6">
    <source>
        <dbReference type="ARBA" id="ARBA00023136"/>
    </source>
</evidence>
<dbReference type="FunFam" id="1.20.1250.20:FF:000078">
    <property type="entry name" value="MFS maltose transporter, putative"/>
    <property type="match status" value="1"/>
</dbReference>
<evidence type="ECO:0000313" key="11">
    <source>
        <dbReference type="Proteomes" id="UP000799440"/>
    </source>
</evidence>
<evidence type="ECO:0000256" key="5">
    <source>
        <dbReference type="ARBA" id="ARBA00022989"/>
    </source>
</evidence>
<comment type="subcellular location">
    <subcellularLocation>
        <location evidence="1">Membrane</location>
        <topology evidence="1">Multi-pass membrane protein</topology>
    </subcellularLocation>
</comment>
<feature type="transmembrane region" description="Helical" evidence="8">
    <location>
        <begin position="126"/>
        <end position="149"/>
    </location>
</feature>
<gene>
    <name evidence="10" type="ORF">M011DRAFT_395467</name>
</gene>
<accession>A0A6A6VNY2</accession>
<dbReference type="EMBL" id="MU006563">
    <property type="protein sequence ID" value="KAF2750941.1"/>
    <property type="molecule type" value="Genomic_DNA"/>
</dbReference>
<proteinExistence type="inferred from homology"/>
<dbReference type="InterPro" id="IPR003663">
    <property type="entry name" value="Sugar/inositol_transpt"/>
</dbReference>
<keyword evidence="3 7" id="KW-0813">Transport</keyword>
<sequence length="513" mass="56803">MASSFQASSVVKKDSLWTYKKCLAVCCLVSVANLHYGIDTSAVGGMQAMPGFLKVYGYEDPTSPFGYGIDSTVQQLVTSLMNLGSFISAIFAGIFASKLGRKSALWCAVVVNAIAIAIQISNTNKAALYIGRLLLGFANGWLVTFSNVYCSEVAPAHLREVMVALFSYFVNFGTILGSIIVNYTSKRLDYLSFRIPLACMYIVPTILGIGLFFVPESPRWLLHQNREEEAKKALDALRNDHGEQLRLEWAEMVHGAREEKRIARSTPFMDMFRGNDLRRTLLCYGMIACQTASGVWFFIAYQTYFFTIAGVTKPFDYTIMNACLGFVGVNMGIYLMKRIAGRRTVLVTGAIFCGLCELAGGIADSVSPGSKATGNVLVAFTALFLWGYNTFVGTASYTVATELVSSRLRAWTVGTATALGYFLAWLTAFCSPYFINPDDLNWGPKYTYIWAASNLLCAVFFYFCMPEMKGRSLEELDEIFEARVPARQFKSYNCRITEEVKAEVSVVTVKQDA</sequence>
<evidence type="ECO:0000256" key="2">
    <source>
        <dbReference type="ARBA" id="ARBA00010992"/>
    </source>
</evidence>
<keyword evidence="6 8" id="KW-0472">Membrane</keyword>
<feature type="transmembrane region" description="Helical" evidence="8">
    <location>
        <begin position="345"/>
        <end position="363"/>
    </location>
</feature>
<comment type="similarity">
    <text evidence="2 7">Belongs to the major facilitator superfamily. Sugar transporter (TC 2.A.1.1) family.</text>
</comment>
<keyword evidence="5 8" id="KW-1133">Transmembrane helix</keyword>
<dbReference type="OrthoDB" id="6612291at2759"/>
<evidence type="ECO:0000256" key="4">
    <source>
        <dbReference type="ARBA" id="ARBA00022692"/>
    </source>
</evidence>
<dbReference type="SUPFAM" id="SSF103473">
    <property type="entry name" value="MFS general substrate transporter"/>
    <property type="match status" value="1"/>
</dbReference>
<organism evidence="10 11">
    <name type="scientific">Sporormia fimetaria CBS 119925</name>
    <dbReference type="NCBI Taxonomy" id="1340428"/>
    <lineage>
        <taxon>Eukaryota</taxon>
        <taxon>Fungi</taxon>
        <taxon>Dikarya</taxon>
        <taxon>Ascomycota</taxon>
        <taxon>Pezizomycotina</taxon>
        <taxon>Dothideomycetes</taxon>
        <taxon>Pleosporomycetidae</taxon>
        <taxon>Pleosporales</taxon>
        <taxon>Sporormiaceae</taxon>
        <taxon>Sporormia</taxon>
    </lineage>
</organism>
<dbReference type="PANTHER" id="PTHR48022">
    <property type="entry name" value="PLASTIDIC GLUCOSE TRANSPORTER 4"/>
    <property type="match status" value="1"/>
</dbReference>
<feature type="transmembrane region" description="Helical" evidence="8">
    <location>
        <begin position="375"/>
        <end position="399"/>
    </location>
</feature>
<dbReference type="GO" id="GO:0005351">
    <property type="term" value="F:carbohydrate:proton symporter activity"/>
    <property type="evidence" value="ECO:0007669"/>
    <property type="project" value="TreeGrafter"/>
</dbReference>
<keyword evidence="11" id="KW-1185">Reference proteome</keyword>
<evidence type="ECO:0000256" key="1">
    <source>
        <dbReference type="ARBA" id="ARBA00004141"/>
    </source>
</evidence>
<dbReference type="GO" id="GO:0016020">
    <property type="term" value="C:membrane"/>
    <property type="evidence" value="ECO:0007669"/>
    <property type="project" value="UniProtKB-SubCell"/>
</dbReference>
<dbReference type="InterPro" id="IPR020846">
    <property type="entry name" value="MFS_dom"/>
</dbReference>
<dbReference type="Gene3D" id="1.20.1250.20">
    <property type="entry name" value="MFS general substrate transporter like domains"/>
    <property type="match status" value="1"/>
</dbReference>
<feature type="transmembrane region" description="Helical" evidence="8">
    <location>
        <begin position="76"/>
        <end position="96"/>
    </location>
</feature>
<evidence type="ECO:0000256" key="7">
    <source>
        <dbReference type="RuleBase" id="RU003346"/>
    </source>
</evidence>
<feature type="domain" description="Major facilitator superfamily (MFS) profile" evidence="9">
    <location>
        <begin position="25"/>
        <end position="469"/>
    </location>
</feature>
<dbReference type="Pfam" id="PF00083">
    <property type="entry name" value="Sugar_tr"/>
    <property type="match status" value="1"/>
</dbReference>
<feature type="transmembrane region" description="Helical" evidence="8">
    <location>
        <begin position="193"/>
        <end position="214"/>
    </location>
</feature>
<evidence type="ECO:0000313" key="10">
    <source>
        <dbReference type="EMBL" id="KAF2750941.1"/>
    </source>
</evidence>
<evidence type="ECO:0000259" key="9">
    <source>
        <dbReference type="PROSITE" id="PS50850"/>
    </source>
</evidence>
<evidence type="ECO:0000256" key="3">
    <source>
        <dbReference type="ARBA" id="ARBA00022448"/>
    </source>
</evidence>
<dbReference type="InterPro" id="IPR005829">
    <property type="entry name" value="Sugar_transporter_CS"/>
</dbReference>
<name>A0A6A6VNY2_9PLEO</name>
<dbReference type="NCBIfam" id="TIGR00879">
    <property type="entry name" value="SP"/>
    <property type="match status" value="1"/>
</dbReference>
<dbReference type="InterPro" id="IPR050360">
    <property type="entry name" value="MFS_Sugar_Transporters"/>
</dbReference>
<dbReference type="InterPro" id="IPR036259">
    <property type="entry name" value="MFS_trans_sf"/>
</dbReference>
<feature type="transmembrane region" description="Helical" evidence="8">
    <location>
        <begin position="411"/>
        <end position="435"/>
    </location>
</feature>